<evidence type="ECO:0000313" key="5">
    <source>
        <dbReference type="WBParaSite" id="HPBE_0000980401-mRNA-1"/>
    </source>
</evidence>
<evidence type="ECO:0000313" key="4">
    <source>
        <dbReference type="Proteomes" id="UP000050761"/>
    </source>
</evidence>
<feature type="signal peptide" evidence="2">
    <location>
        <begin position="1"/>
        <end position="26"/>
    </location>
</feature>
<dbReference type="AlphaFoldDB" id="A0A183FQ31"/>
<dbReference type="SUPFAM" id="SSF57302">
    <property type="entry name" value="Snake toxin-like"/>
    <property type="match status" value="1"/>
</dbReference>
<accession>A0A183FQ31</accession>
<dbReference type="OrthoDB" id="5783328at2759"/>
<dbReference type="Proteomes" id="UP000050761">
    <property type="component" value="Unassembled WGS sequence"/>
</dbReference>
<reference evidence="5" key="2">
    <citation type="submission" date="2019-09" db="UniProtKB">
        <authorList>
            <consortium name="WormBaseParasite"/>
        </authorList>
    </citation>
    <scope>IDENTIFICATION</scope>
</reference>
<evidence type="ECO:0000313" key="3">
    <source>
        <dbReference type="EMBL" id="VDO82348.1"/>
    </source>
</evidence>
<protein>
    <submittedName>
        <fullName evidence="5">Activin_recp domain-containing protein</fullName>
    </submittedName>
</protein>
<gene>
    <name evidence="3" type="ORF">HPBE_LOCUS9805</name>
</gene>
<feature type="chain" id="PRO_5044551556" evidence="2">
    <location>
        <begin position="27"/>
        <end position="169"/>
    </location>
</feature>
<keyword evidence="2" id="KW-0732">Signal</keyword>
<dbReference type="PANTHER" id="PTHR34721">
    <property type="entry name" value="PROTEIN CBG09734"/>
    <property type="match status" value="1"/>
</dbReference>
<feature type="region of interest" description="Disordered" evidence="1">
    <location>
        <begin position="118"/>
        <end position="155"/>
    </location>
</feature>
<reference evidence="3 4" key="1">
    <citation type="submission" date="2018-11" db="EMBL/GenBank/DDBJ databases">
        <authorList>
            <consortium name="Pathogen Informatics"/>
        </authorList>
    </citation>
    <scope>NUCLEOTIDE SEQUENCE [LARGE SCALE GENOMIC DNA]</scope>
</reference>
<dbReference type="WBParaSite" id="HPBE_0000980401-mRNA-1">
    <property type="protein sequence ID" value="HPBE_0000980401-mRNA-1"/>
    <property type="gene ID" value="HPBE_0000980401"/>
</dbReference>
<dbReference type="EMBL" id="UZAH01026555">
    <property type="protein sequence ID" value="VDO82348.1"/>
    <property type="molecule type" value="Genomic_DNA"/>
</dbReference>
<evidence type="ECO:0000256" key="2">
    <source>
        <dbReference type="SAM" id="SignalP"/>
    </source>
</evidence>
<organism evidence="4 5">
    <name type="scientific">Heligmosomoides polygyrus</name>
    <name type="common">Parasitic roundworm</name>
    <dbReference type="NCBI Taxonomy" id="6339"/>
    <lineage>
        <taxon>Eukaryota</taxon>
        <taxon>Metazoa</taxon>
        <taxon>Ecdysozoa</taxon>
        <taxon>Nematoda</taxon>
        <taxon>Chromadorea</taxon>
        <taxon>Rhabditida</taxon>
        <taxon>Rhabditina</taxon>
        <taxon>Rhabditomorpha</taxon>
        <taxon>Strongyloidea</taxon>
        <taxon>Heligmosomidae</taxon>
        <taxon>Heligmosomoides</taxon>
    </lineage>
</organism>
<keyword evidence="4" id="KW-1185">Reference proteome</keyword>
<evidence type="ECO:0000256" key="1">
    <source>
        <dbReference type="SAM" id="MobiDB-lite"/>
    </source>
</evidence>
<dbReference type="PANTHER" id="PTHR34721:SF10">
    <property type="entry name" value="ACTIVIN TYPES I AND II RECEPTOR DOMAIN-CONTAINING PROTEIN-RELATED"/>
    <property type="match status" value="1"/>
</dbReference>
<proteinExistence type="predicted"/>
<sequence length="169" mass="19013">MLHKLRHRLPWELLVAMFFLYSHCCALKCYVGSKGLSNNGKAVHSFLPNECEEQMTHCFESYTDDMTQITASCQSLNTEQRLLDVCKEGCRNHTDLHITICCCDSDLCNLPPQEKKKAEATTAVTTATDNDPVEGEERNSTTNSTEAEEDTLLGDILEHPKLLRLPHAL</sequence>
<dbReference type="InterPro" id="IPR045860">
    <property type="entry name" value="Snake_toxin-like_sf"/>
</dbReference>
<accession>A0A3P8C1U8</accession>
<name>A0A183FQ31_HELPZ</name>